<dbReference type="GO" id="GO:0008270">
    <property type="term" value="F:zinc ion binding"/>
    <property type="evidence" value="ECO:0007669"/>
    <property type="project" value="UniProtKB-KW"/>
</dbReference>
<keyword evidence="5 9" id="KW-0456">Lyase</keyword>
<dbReference type="SMART" id="SM00184">
    <property type="entry name" value="RING"/>
    <property type="match status" value="1"/>
</dbReference>
<comment type="catalytic activity">
    <reaction evidence="6 9">
        <text>L-glutamate + H(+) = 4-aminobutanoate + CO2</text>
        <dbReference type="Rhea" id="RHEA:17785"/>
        <dbReference type="ChEBI" id="CHEBI:15378"/>
        <dbReference type="ChEBI" id="CHEBI:16526"/>
        <dbReference type="ChEBI" id="CHEBI:29985"/>
        <dbReference type="ChEBI" id="CHEBI:59888"/>
        <dbReference type="EC" id="4.1.1.15"/>
    </reaction>
</comment>
<dbReference type="GO" id="GO:0004351">
    <property type="term" value="F:glutamate decarboxylase activity"/>
    <property type="evidence" value="ECO:0007669"/>
    <property type="project" value="UniProtKB-EC"/>
</dbReference>
<dbReference type="GO" id="GO:0005829">
    <property type="term" value="C:cytosol"/>
    <property type="evidence" value="ECO:0007669"/>
    <property type="project" value="TreeGrafter"/>
</dbReference>
<evidence type="ECO:0000313" key="12">
    <source>
        <dbReference type="EMBL" id="KAF4304539.1"/>
    </source>
</evidence>
<evidence type="ECO:0000256" key="1">
    <source>
        <dbReference type="ARBA" id="ARBA00001933"/>
    </source>
</evidence>
<gene>
    <name evidence="12" type="ORF">GTA08_BOTSDO07721</name>
</gene>
<dbReference type="PANTHER" id="PTHR43321:SF3">
    <property type="entry name" value="GLUTAMATE DECARBOXYLASE"/>
    <property type="match status" value="1"/>
</dbReference>
<evidence type="ECO:0000256" key="8">
    <source>
        <dbReference type="PROSITE-ProRule" id="PRU00175"/>
    </source>
</evidence>
<dbReference type="Gene3D" id="4.10.280.50">
    <property type="match status" value="1"/>
</dbReference>
<dbReference type="OrthoDB" id="5152799at2759"/>
<dbReference type="Gene3D" id="3.30.40.10">
    <property type="entry name" value="Zinc/RING finger domain, C3HC4 (zinc finger)"/>
    <property type="match status" value="1"/>
</dbReference>
<feature type="compositionally biased region" description="Acidic residues" evidence="10">
    <location>
        <begin position="635"/>
        <end position="648"/>
    </location>
</feature>
<dbReference type="AlphaFoldDB" id="A0A8H4MZ32"/>
<evidence type="ECO:0000256" key="7">
    <source>
        <dbReference type="PIRSR" id="PIRSR602129-50"/>
    </source>
</evidence>
<accession>A0A8H4MZ32</accession>
<dbReference type="InterPro" id="IPR001841">
    <property type="entry name" value="Znf_RING"/>
</dbReference>
<dbReference type="EMBL" id="WWBZ02000051">
    <property type="protein sequence ID" value="KAF4304539.1"/>
    <property type="molecule type" value="Genomic_DNA"/>
</dbReference>
<dbReference type="Pfam" id="PF00282">
    <property type="entry name" value="Pyridoxal_deC"/>
    <property type="match status" value="1"/>
</dbReference>
<proteinExistence type="inferred from homology"/>
<dbReference type="InterPro" id="IPR015421">
    <property type="entry name" value="PyrdxlP-dep_Trfase_major"/>
</dbReference>
<dbReference type="InterPro" id="IPR002129">
    <property type="entry name" value="PyrdxlP-dep_de-COase"/>
</dbReference>
<dbReference type="InterPro" id="IPR013083">
    <property type="entry name" value="Znf_RING/FYVE/PHD"/>
</dbReference>
<keyword evidence="8" id="KW-0863">Zinc-finger</keyword>
<dbReference type="FunFam" id="4.10.280.50:FF:000001">
    <property type="entry name" value="Glutamate decarboxylase"/>
    <property type="match status" value="1"/>
</dbReference>
<organism evidence="12 13">
    <name type="scientific">Botryosphaeria dothidea</name>
    <dbReference type="NCBI Taxonomy" id="55169"/>
    <lineage>
        <taxon>Eukaryota</taxon>
        <taxon>Fungi</taxon>
        <taxon>Dikarya</taxon>
        <taxon>Ascomycota</taxon>
        <taxon>Pezizomycotina</taxon>
        <taxon>Dothideomycetes</taxon>
        <taxon>Dothideomycetes incertae sedis</taxon>
        <taxon>Botryosphaeriales</taxon>
        <taxon>Botryosphaeriaceae</taxon>
        <taxon>Botryosphaeria</taxon>
    </lineage>
</organism>
<comment type="cofactor">
    <cofactor evidence="1 7 9">
        <name>pyridoxal 5'-phosphate</name>
        <dbReference type="ChEBI" id="CHEBI:597326"/>
    </cofactor>
</comment>
<sequence length="899" mass="101618">MAGLATHVDPDDLIQKFHDHPVHRRGFHSNNAVNHNTPYSSRYASATELSKFKIPHDGAPADAVHQMLKDELDLDGRPNLNLASFVGTYMEEQAEKLMIENLSKNMSDADEYPAMMQMHARCVSILAHLWGVQKGEKAVGTATTGSSEAIHLGGLALKRRWQEKRRADGKPTDKPNIIMGANAQVALEKFARYFEVEARILPVSAKSRYRLDTDLVRENIDENTIGVFVILGSTYTGHYEPVEEISKILDEYEAKTGVDIPIHVDGASGAFIAPFTHAQVGGPKWNFELPRVKSINVSGHKFGLVYAGVGWIIWRDESYLPKHLIFELHYLGGTEESYTLNFSRPGAQIIAQYYNLIHLGFTGYRTIMENALSNARLLSRALEATSWYECISDIHRKKGDYKYEEGKKPYEEGENSGDYNAGLPVVAFTLSKKFKEQFPHVKQVSISNLLRAKQYIIPNYPLPPNEEKTEILRVVVRESMSLDLLDRLITDICAVTESVMQSDQIDLLAWQPSSNNSVEKIHGNRGLDSKDKHKAKRPMHHGVHRKFMAEGTRSLLLEDLEPDATCSICMEEYSEGSEYPLLLDTCHHIFGSYCLALWDGNRCPMCRAELWEIQPPPRWEAQPYVEDYVHSDLESSNEDASEDDEDASYDQAYNDSDDGTIEYITDDPSPHMSVGFPTEQPVPHHVFDPSTFFPRLRAAQTRFARTSFERSLVARNHRTGSWHYAARSLPAYGYPRRAQPSRIVSHPADRRPYAVVPVFETPCPADLLRCHHFNWRHDVGDYCVTVRASLCGQALRDFARFCAPLGMVRSGARGGGDRQRRVLAQIEHVALPAVDAWYEQMDGTVVTVREARDGLLWAVKRAIGRGNAYAEGLFLMSELIEVVLTWRVCREVEVYGYLL</sequence>
<evidence type="ECO:0000256" key="10">
    <source>
        <dbReference type="SAM" id="MobiDB-lite"/>
    </source>
</evidence>
<dbReference type="PROSITE" id="PS50089">
    <property type="entry name" value="ZF_RING_2"/>
    <property type="match status" value="1"/>
</dbReference>
<keyword evidence="13" id="KW-1185">Reference proteome</keyword>
<feature type="compositionally biased region" description="Basic and acidic residues" evidence="10">
    <location>
        <begin position="519"/>
        <end position="531"/>
    </location>
</feature>
<dbReference type="EC" id="4.1.1.15" evidence="3 9"/>
<dbReference type="NCBIfam" id="TIGR01788">
    <property type="entry name" value="Glu-decarb-GAD"/>
    <property type="match status" value="1"/>
</dbReference>
<dbReference type="FunFam" id="3.40.640.10:FF:000017">
    <property type="entry name" value="Glutamate decarboxylase"/>
    <property type="match status" value="1"/>
</dbReference>
<comment type="similarity">
    <text evidence="2 9">Belongs to the group II decarboxylase family.</text>
</comment>
<feature type="region of interest" description="Disordered" evidence="10">
    <location>
        <begin position="519"/>
        <end position="541"/>
    </location>
</feature>
<feature type="compositionally biased region" description="Basic residues" evidence="10">
    <location>
        <begin position="532"/>
        <end position="541"/>
    </location>
</feature>
<dbReference type="GO" id="GO:0030170">
    <property type="term" value="F:pyridoxal phosphate binding"/>
    <property type="evidence" value="ECO:0007669"/>
    <property type="project" value="InterPro"/>
</dbReference>
<keyword evidence="8" id="KW-0862">Zinc</keyword>
<evidence type="ECO:0000256" key="9">
    <source>
        <dbReference type="RuleBase" id="RU361171"/>
    </source>
</evidence>
<keyword evidence="9" id="KW-0210">Decarboxylase</keyword>
<dbReference type="InterPro" id="IPR010107">
    <property type="entry name" value="Glutamate_decarboxylase"/>
</dbReference>
<protein>
    <recommendedName>
        <fullName evidence="3 9">Glutamate decarboxylase</fullName>
        <ecNumber evidence="3 9">4.1.1.15</ecNumber>
    </recommendedName>
</protein>
<dbReference type="Gene3D" id="3.90.1150.160">
    <property type="match status" value="1"/>
</dbReference>
<feature type="region of interest" description="Disordered" evidence="10">
    <location>
        <begin position="631"/>
        <end position="650"/>
    </location>
</feature>
<keyword evidence="8" id="KW-0479">Metal-binding</keyword>
<dbReference type="Gene3D" id="3.40.640.10">
    <property type="entry name" value="Type I PLP-dependent aspartate aminotransferase-like (Major domain)"/>
    <property type="match status" value="1"/>
</dbReference>
<dbReference type="Pfam" id="PF13639">
    <property type="entry name" value="zf-RING_2"/>
    <property type="match status" value="1"/>
</dbReference>
<dbReference type="PANTHER" id="PTHR43321">
    <property type="entry name" value="GLUTAMATE DECARBOXYLASE"/>
    <property type="match status" value="1"/>
</dbReference>
<evidence type="ECO:0000256" key="3">
    <source>
        <dbReference type="ARBA" id="ARBA00012421"/>
    </source>
</evidence>
<reference evidence="12" key="1">
    <citation type="submission" date="2020-04" db="EMBL/GenBank/DDBJ databases">
        <title>Genome Assembly and Annotation of Botryosphaeria dothidea sdau 11-99, a Latent Pathogen of Apple Fruit Ring Rot in China.</title>
        <authorList>
            <person name="Yu C."/>
            <person name="Diao Y."/>
            <person name="Lu Q."/>
            <person name="Zhao J."/>
            <person name="Cui S."/>
            <person name="Peng C."/>
            <person name="He B."/>
            <person name="Liu H."/>
        </authorList>
    </citation>
    <scope>NUCLEOTIDE SEQUENCE [LARGE SCALE GENOMIC DNA]</scope>
    <source>
        <strain evidence="12">Sdau11-99</strain>
    </source>
</reference>
<name>A0A8H4MZ32_9PEZI</name>
<evidence type="ECO:0000313" key="13">
    <source>
        <dbReference type="Proteomes" id="UP000572817"/>
    </source>
</evidence>
<keyword evidence="4 7" id="KW-0663">Pyridoxal phosphate</keyword>
<evidence type="ECO:0000256" key="6">
    <source>
        <dbReference type="ARBA" id="ARBA00048868"/>
    </source>
</evidence>
<comment type="caution">
    <text evidence="12">The sequence shown here is derived from an EMBL/GenBank/DDBJ whole genome shotgun (WGS) entry which is preliminary data.</text>
</comment>
<dbReference type="GO" id="GO:0006538">
    <property type="term" value="P:L-glutamate catabolic process"/>
    <property type="evidence" value="ECO:0007669"/>
    <property type="project" value="TreeGrafter"/>
</dbReference>
<dbReference type="SUPFAM" id="SSF53383">
    <property type="entry name" value="PLP-dependent transferases"/>
    <property type="match status" value="1"/>
</dbReference>
<evidence type="ECO:0000256" key="4">
    <source>
        <dbReference type="ARBA" id="ARBA00022898"/>
    </source>
</evidence>
<evidence type="ECO:0000256" key="5">
    <source>
        <dbReference type="ARBA" id="ARBA00023239"/>
    </source>
</evidence>
<dbReference type="SUPFAM" id="SSF57850">
    <property type="entry name" value="RING/U-box"/>
    <property type="match status" value="1"/>
</dbReference>
<evidence type="ECO:0000256" key="2">
    <source>
        <dbReference type="ARBA" id="ARBA00009533"/>
    </source>
</evidence>
<dbReference type="InterPro" id="IPR015424">
    <property type="entry name" value="PyrdxlP-dep_Trfase"/>
</dbReference>
<feature type="domain" description="RING-type" evidence="11">
    <location>
        <begin position="566"/>
        <end position="607"/>
    </location>
</feature>
<feature type="modified residue" description="N6-(pyridoxal phosphate)lysine" evidence="7">
    <location>
        <position position="301"/>
    </location>
</feature>
<dbReference type="Proteomes" id="UP000572817">
    <property type="component" value="Unassembled WGS sequence"/>
</dbReference>
<evidence type="ECO:0000259" key="11">
    <source>
        <dbReference type="PROSITE" id="PS50089"/>
    </source>
</evidence>